<feature type="coiled-coil region" evidence="1">
    <location>
        <begin position="283"/>
        <end position="317"/>
    </location>
</feature>
<proteinExistence type="predicted"/>
<dbReference type="EMBL" id="FNPE01000013">
    <property type="protein sequence ID" value="SDZ16752.1"/>
    <property type="molecule type" value="Genomic_DNA"/>
</dbReference>
<accession>A0A1H3QT31</accession>
<organism evidence="2 3">
    <name type="scientific">Delftia lacustris</name>
    <dbReference type="NCBI Taxonomy" id="558537"/>
    <lineage>
        <taxon>Bacteria</taxon>
        <taxon>Pseudomonadati</taxon>
        <taxon>Pseudomonadota</taxon>
        <taxon>Betaproteobacteria</taxon>
        <taxon>Burkholderiales</taxon>
        <taxon>Comamonadaceae</taxon>
        <taxon>Delftia</taxon>
    </lineage>
</organism>
<keyword evidence="1" id="KW-0175">Coiled coil</keyword>
<name>A0A1H3QT31_9BURK</name>
<sequence>MDSEKPKHDASDTGAITSLAQLQAALQKHTVPLAVDQTKGVADVLRDDAATRLPDLFTAAYPSESHRAAYEEALKGAFATFDQRKTVSEFITRQFDTDESRRKALKSLSDPLNLKSAAATAFQTSLPGFDPAETFEKKAAALYEAQHGLENLGRVATGNTPKDAAAMFGLRPEDHAALTADELLRSSNWAAGHGAGIAPSEWADAITGAALSKNAADIFNDQHLNSPEAIQKAADQMLSAITDVPALDSKEFQVKREADFIQQQMDHAKYVEETIHKPQRERVRREQEQLALLRRSVEISEEQVAEAKADASKAQSNVRISLWIAFASLLVSAWQFLKDYF</sequence>
<reference evidence="2 3" key="1">
    <citation type="submission" date="2016-10" db="EMBL/GenBank/DDBJ databases">
        <authorList>
            <person name="de Groot N.N."/>
        </authorList>
    </citation>
    <scope>NUCLEOTIDE SEQUENCE [LARGE SCALE GENOMIC DNA]</scope>
    <source>
        <strain evidence="2 3">LMG 24775</strain>
    </source>
</reference>
<dbReference type="AlphaFoldDB" id="A0A1H3QT31"/>
<evidence type="ECO:0000313" key="3">
    <source>
        <dbReference type="Proteomes" id="UP000183417"/>
    </source>
</evidence>
<gene>
    <name evidence="2" type="ORF">SAMN05421547_113138</name>
</gene>
<evidence type="ECO:0000256" key="1">
    <source>
        <dbReference type="SAM" id="Coils"/>
    </source>
</evidence>
<protein>
    <submittedName>
        <fullName evidence="2">Uncharacterized protein</fullName>
    </submittedName>
</protein>
<evidence type="ECO:0000313" key="2">
    <source>
        <dbReference type="EMBL" id="SDZ16752.1"/>
    </source>
</evidence>
<dbReference type="Proteomes" id="UP000183417">
    <property type="component" value="Unassembled WGS sequence"/>
</dbReference>